<proteinExistence type="predicted"/>
<evidence type="ECO:0000256" key="1">
    <source>
        <dbReference type="SAM" id="MobiDB-lite"/>
    </source>
</evidence>
<keyword evidence="3" id="KW-1185">Reference proteome</keyword>
<accession>A0ABS9QPE5</accession>
<protein>
    <recommendedName>
        <fullName evidence="4">Peptidase M15</fullName>
    </recommendedName>
</protein>
<reference evidence="2 3" key="1">
    <citation type="submission" date="2022-02" db="EMBL/GenBank/DDBJ databases">
        <title>Draft genome sequence of Mezorhizobium retamae strain IRAMC:0171 isolated from Retama raetam nodules.</title>
        <authorList>
            <person name="Bengaied R."/>
            <person name="Sbissi I."/>
            <person name="Huber K."/>
            <person name="Ghodbane F."/>
            <person name="Nouioui I."/>
            <person name="Tarhouni M."/>
            <person name="Gtari M."/>
        </authorList>
    </citation>
    <scope>NUCLEOTIDE SEQUENCE [LARGE SCALE GENOMIC DNA]</scope>
    <source>
        <strain evidence="2 3">IRAMC:0171</strain>
    </source>
</reference>
<name>A0ABS9QPE5_9HYPH</name>
<feature type="region of interest" description="Disordered" evidence="1">
    <location>
        <begin position="1"/>
        <end position="29"/>
    </location>
</feature>
<feature type="non-terminal residue" evidence="2">
    <location>
        <position position="1"/>
    </location>
</feature>
<organism evidence="2 3">
    <name type="scientific">Mesorhizobium retamae</name>
    <dbReference type="NCBI Taxonomy" id="2912854"/>
    <lineage>
        <taxon>Bacteria</taxon>
        <taxon>Pseudomonadati</taxon>
        <taxon>Pseudomonadota</taxon>
        <taxon>Alphaproteobacteria</taxon>
        <taxon>Hyphomicrobiales</taxon>
        <taxon>Phyllobacteriaceae</taxon>
        <taxon>Mesorhizobium</taxon>
    </lineage>
</organism>
<sequence>QAQRIEMRDVADALPAQGAPLPSSAPRPHTRLMAAAAEPAFTGSLPTQVARQEPTAPSLHDLAPASAPLPIWRPDPVLAQTATLPSPRPPVSDWQQETVVAIAAQGDGMPALRESSFAEGESVGVVETASAQANTRVSASVKQPDIVFASAPTSGSAAKQARVKQEHASAMRARANATELPRLARGAIQSIPTTIYAQGFSRGNQGMDHRRFTGSAVAFLPFVRFE</sequence>
<evidence type="ECO:0008006" key="4">
    <source>
        <dbReference type="Google" id="ProtNLM"/>
    </source>
</evidence>
<comment type="caution">
    <text evidence="2">The sequence shown here is derived from an EMBL/GenBank/DDBJ whole genome shotgun (WGS) entry which is preliminary data.</text>
</comment>
<dbReference type="EMBL" id="JAKREW010000088">
    <property type="protein sequence ID" value="MCG7509315.1"/>
    <property type="molecule type" value="Genomic_DNA"/>
</dbReference>
<evidence type="ECO:0000313" key="3">
    <source>
        <dbReference type="Proteomes" id="UP001201701"/>
    </source>
</evidence>
<feature type="compositionally biased region" description="Basic and acidic residues" evidence="1">
    <location>
        <begin position="1"/>
        <end position="11"/>
    </location>
</feature>
<evidence type="ECO:0000313" key="2">
    <source>
        <dbReference type="EMBL" id="MCG7509315.1"/>
    </source>
</evidence>
<gene>
    <name evidence="2" type="ORF">L4923_30205</name>
</gene>
<dbReference type="Proteomes" id="UP001201701">
    <property type="component" value="Unassembled WGS sequence"/>
</dbReference>